<dbReference type="GeneID" id="11503018"/>
<dbReference type="RefSeq" id="XP_003679219.1">
    <property type="nucleotide sequence ID" value="XM_003679171.1"/>
</dbReference>
<dbReference type="HOGENOM" id="CLU_1496199_0_0_1"/>
<dbReference type="AlphaFoldDB" id="G8ZN14"/>
<dbReference type="eggNOG" id="ENOG502S4DB">
    <property type="taxonomic scope" value="Eukaryota"/>
</dbReference>
<proteinExistence type="predicted"/>
<name>G8ZN14_TORDE</name>
<dbReference type="InParanoid" id="G8ZN14"/>
<dbReference type="GO" id="GO:0036503">
    <property type="term" value="P:ERAD pathway"/>
    <property type="evidence" value="ECO:0007669"/>
    <property type="project" value="EnsemblFungi"/>
</dbReference>
<evidence type="ECO:0000256" key="1">
    <source>
        <dbReference type="SAM" id="MobiDB-lite"/>
    </source>
</evidence>
<sequence length="173" mass="19508">MSAKASTKSFQDCTETDVPGYNDCPSVLYQVNKAAAKKGRRNRIVTQVRDVSGNTTSSSLPPPAVPSRVKETYQEELSNTLTNEELLKRIEAMFKLSTSLSSKEFEFYKKKIDLNVAKSLDSESTRHMLAAFFEQWGDKSKCTNMLREWLASDITISSWCPAFLKIYENATIV</sequence>
<dbReference type="KEGG" id="tdl:TDEL_0A06760"/>
<evidence type="ECO:0000313" key="2">
    <source>
        <dbReference type="EMBL" id="CCE90008.1"/>
    </source>
</evidence>
<dbReference type="FunCoup" id="G8ZN14">
    <property type="interactions" value="45"/>
</dbReference>
<keyword evidence="3" id="KW-1185">Reference proteome</keyword>
<dbReference type="OrthoDB" id="4090463at2759"/>
<feature type="region of interest" description="Disordered" evidence="1">
    <location>
        <begin position="47"/>
        <end position="66"/>
    </location>
</feature>
<dbReference type="Proteomes" id="UP000005627">
    <property type="component" value="Chromosome 1"/>
</dbReference>
<protein>
    <submittedName>
        <fullName evidence="2">Uncharacterized protein</fullName>
    </submittedName>
</protein>
<accession>G8ZN14</accession>
<dbReference type="EMBL" id="HE616742">
    <property type="protein sequence ID" value="CCE90008.1"/>
    <property type="molecule type" value="Genomic_DNA"/>
</dbReference>
<evidence type="ECO:0000313" key="3">
    <source>
        <dbReference type="Proteomes" id="UP000005627"/>
    </source>
</evidence>
<reference evidence="2 3" key="1">
    <citation type="journal article" date="2011" name="Proc. Natl. Acad. Sci. U.S.A.">
        <title>Evolutionary erosion of yeast sex chromosomes by mating-type switching accidents.</title>
        <authorList>
            <person name="Gordon J.L."/>
            <person name="Armisen D."/>
            <person name="Proux-Wera E."/>
            <person name="Oheigeartaigh S.S."/>
            <person name="Byrne K.P."/>
            <person name="Wolfe K.H."/>
        </authorList>
    </citation>
    <scope>NUCLEOTIDE SEQUENCE [LARGE SCALE GENOMIC DNA]</scope>
    <source>
        <strain evidence="3">ATCC 10662 / CBS 1146 / NBRC 0425 / NCYC 2629 / NRRL Y-866</strain>
    </source>
</reference>
<gene>
    <name evidence="2" type="primary">TDEL0A06760</name>
    <name evidence="2" type="ORF">TDEL_0A06760</name>
</gene>
<organism evidence="2 3">
    <name type="scientific">Torulaspora delbrueckii</name>
    <name type="common">Yeast</name>
    <name type="synonym">Candida colliculosa</name>
    <dbReference type="NCBI Taxonomy" id="4950"/>
    <lineage>
        <taxon>Eukaryota</taxon>
        <taxon>Fungi</taxon>
        <taxon>Dikarya</taxon>
        <taxon>Ascomycota</taxon>
        <taxon>Saccharomycotina</taxon>
        <taxon>Saccharomycetes</taxon>
        <taxon>Saccharomycetales</taxon>
        <taxon>Saccharomycetaceae</taxon>
        <taxon>Torulaspora</taxon>
    </lineage>
</organism>